<dbReference type="KEGG" id="osn:115228154"/>
<feature type="domain" description="Replication factor A C-terminal" evidence="6">
    <location>
        <begin position="165"/>
        <end position="313"/>
    </location>
</feature>
<dbReference type="InterPro" id="IPR047192">
    <property type="entry name" value="Euk_RPA1_DBD_C"/>
</dbReference>
<dbReference type="Gene3D" id="2.40.50.140">
    <property type="entry name" value="Nucleic acid-binding proteins"/>
    <property type="match status" value="3"/>
</dbReference>
<dbReference type="Pfam" id="PF16900">
    <property type="entry name" value="REPA_OB_2"/>
    <property type="match status" value="1"/>
</dbReference>
<evidence type="ECO:0000256" key="3">
    <source>
        <dbReference type="ARBA" id="ARBA00022771"/>
    </source>
</evidence>
<evidence type="ECO:0000256" key="5">
    <source>
        <dbReference type="ARBA" id="ARBA00023125"/>
    </source>
</evidence>
<dbReference type="GO" id="GO:0003677">
    <property type="term" value="F:DNA binding"/>
    <property type="evidence" value="ECO:0007669"/>
    <property type="project" value="UniProtKB-KW"/>
</dbReference>
<sequence length="321" mass="36782">MNVIGFLYFYYFSIFPLCETGQIYFISKASLKVANKQYSSLPNDYEMTFTRETQAGSVVTVTLWGEQAERFVVTEEAPHPTVAIKGARLSNFNGCSLNTSTNSTVIFHPERRDAYKLAGWYLRGGSEIEFSNLAGKEDQIAPRTVNWKTFGECGGESVDGNTAEYYTVKASVVFLRKETCVYLACPSEDCNKKLVEQGNGVYRCEKCQKDWPKYKRRFMLQIHLADHTDSQWVTCFHSMAEKMLGCKMEEIIDPNDPTGSGTRDIEDVIQQIMFNSYVFRMRSKMEVFNYESRLKSTIFSVDSLDYISYTKHLISQIQAFN</sequence>
<feature type="domain" description="Replication protein A OB" evidence="7">
    <location>
        <begin position="54"/>
        <end position="106"/>
    </location>
</feature>
<dbReference type="InterPro" id="IPR031657">
    <property type="entry name" value="REPA_OB_2"/>
</dbReference>
<evidence type="ECO:0000259" key="7">
    <source>
        <dbReference type="Pfam" id="PF16900"/>
    </source>
</evidence>
<proteinExistence type="inferred from homology"/>
<dbReference type="SUPFAM" id="SSF50249">
    <property type="entry name" value="Nucleic acid-binding proteins"/>
    <property type="match status" value="2"/>
</dbReference>
<name>A0A7E6EIE1_9MOLL</name>
<dbReference type="CDD" id="cd04475">
    <property type="entry name" value="RPA1_DBD_B"/>
    <property type="match status" value="1"/>
</dbReference>
<dbReference type="RefSeq" id="XP_036354745.1">
    <property type="nucleotide sequence ID" value="XM_036498852.1"/>
</dbReference>
<dbReference type="Proteomes" id="UP000515154">
    <property type="component" value="Unplaced"/>
</dbReference>
<organism evidence="8 9">
    <name type="scientific">Octopus sinensis</name>
    <name type="common">East Asian common octopus</name>
    <dbReference type="NCBI Taxonomy" id="2607531"/>
    <lineage>
        <taxon>Eukaryota</taxon>
        <taxon>Metazoa</taxon>
        <taxon>Spiralia</taxon>
        <taxon>Lophotrochozoa</taxon>
        <taxon>Mollusca</taxon>
        <taxon>Cephalopoda</taxon>
        <taxon>Coleoidea</taxon>
        <taxon>Octopodiformes</taxon>
        <taxon>Octopoda</taxon>
        <taxon>Incirrata</taxon>
        <taxon>Octopodidae</taxon>
        <taxon>Octopus</taxon>
    </lineage>
</organism>
<evidence type="ECO:0000313" key="9">
    <source>
        <dbReference type="RefSeq" id="XP_036354745.1"/>
    </source>
</evidence>
<keyword evidence="2" id="KW-0479">Metal-binding</keyword>
<evidence type="ECO:0000256" key="4">
    <source>
        <dbReference type="ARBA" id="ARBA00022833"/>
    </source>
</evidence>
<evidence type="ECO:0000256" key="2">
    <source>
        <dbReference type="ARBA" id="ARBA00022723"/>
    </source>
</evidence>
<keyword evidence="8" id="KW-1185">Reference proteome</keyword>
<dbReference type="InterPro" id="IPR012340">
    <property type="entry name" value="NA-bd_OB-fold"/>
</dbReference>
<dbReference type="FunFam" id="2.40.50.140:FF:000090">
    <property type="entry name" value="Replication protein A subunit"/>
    <property type="match status" value="1"/>
</dbReference>
<protein>
    <submittedName>
        <fullName evidence="9">Replication protein A 70 kDa DNA-binding subunit-like</fullName>
    </submittedName>
</protein>
<dbReference type="GO" id="GO:0008270">
    <property type="term" value="F:zinc ion binding"/>
    <property type="evidence" value="ECO:0007669"/>
    <property type="project" value="UniProtKB-KW"/>
</dbReference>
<comment type="similarity">
    <text evidence="1">Belongs to the replication factor A protein 1 family.</text>
</comment>
<keyword evidence="4" id="KW-0862">Zinc</keyword>
<dbReference type="PANTHER" id="PTHR47165">
    <property type="entry name" value="OS03G0429900 PROTEIN"/>
    <property type="match status" value="1"/>
</dbReference>
<dbReference type="Pfam" id="PF08646">
    <property type="entry name" value="Rep_fac-A_C"/>
    <property type="match status" value="1"/>
</dbReference>
<gene>
    <name evidence="9" type="primary">LOC115228154</name>
</gene>
<dbReference type="CDD" id="cd04476">
    <property type="entry name" value="RPA1_DBD_C"/>
    <property type="match status" value="1"/>
</dbReference>
<dbReference type="PANTHER" id="PTHR47165:SF4">
    <property type="entry name" value="OS03G0429900 PROTEIN"/>
    <property type="match status" value="1"/>
</dbReference>
<reference evidence="9" key="1">
    <citation type="submission" date="2025-08" db="UniProtKB">
        <authorList>
            <consortium name="RefSeq"/>
        </authorList>
    </citation>
    <scope>IDENTIFICATION</scope>
</reference>
<dbReference type="AlphaFoldDB" id="A0A7E6EIE1"/>
<keyword evidence="3" id="KW-0863">Zinc-finger</keyword>
<keyword evidence="5" id="KW-0238">DNA-binding</keyword>
<dbReference type="InterPro" id="IPR013955">
    <property type="entry name" value="Rep_factor-A_C"/>
</dbReference>
<evidence type="ECO:0000313" key="8">
    <source>
        <dbReference type="Proteomes" id="UP000515154"/>
    </source>
</evidence>
<evidence type="ECO:0000256" key="1">
    <source>
        <dbReference type="ARBA" id="ARBA00005690"/>
    </source>
</evidence>
<accession>A0A7E6EIE1</accession>
<evidence type="ECO:0000259" key="6">
    <source>
        <dbReference type="Pfam" id="PF08646"/>
    </source>
</evidence>